<name>A0A6S6TRU0_9BACT</name>
<evidence type="ECO:0000313" key="7">
    <source>
        <dbReference type="EMBL" id="CAA6818998.1"/>
    </source>
</evidence>
<evidence type="ECO:0000256" key="5">
    <source>
        <dbReference type="SAM" id="Coils"/>
    </source>
</evidence>
<keyword evidence="6" id="KW-0812">Transmembrane</keyword>
<feature type="transmembrane region" description="Helical" evidence="6">
    <location>
        <begin position="12"/>
        <end position="36"/>
    </location>
</feature>
<keyword evidence="6" id="KW-0472">Membrane</keyword>
<comment type="function">
    <text evidence="1">Involved in DNA recombination.</text>
</comment>
<evidence type="ECO:0000256" key="4">
    <source>
        <dbReference type="ARBA" id="ARBA00023172"/>
    </source>
</evidence>
<accession>A0A6S6TRU0</accession>
<dbReference type="PANTHER" id="PTHR30563">
    <property type="entry name" value="DNA RECOMBINATION PROTEIN RMUC"/>
    <property type="match status" value="1"/>
</dbReference>
<keyword evidence="6" id="KW-1133">Transmembrane helix</keyword>
<protein>
    <submittedName>
        <fullName evidence="7">DNA recombination protein RmuC</fullName>
    </submittedName>
</protein>
<feature type="coiled-coil region" evidence="5">
    <location>
        <begin position="84"/>
        <end position="192"/>
    </location>
</feature>
<dbReference type="GO" id="GO:0006310">
    <property type="term" value="P:DNA recombination"/>
    <property type="evidence" value="ECO:0007669"/>
    <property type="project" value="UniProtKB-KW"/>
</dbReference>
<dbReference type="Pfam" id="PF02646">
    <property type="entry name" value="RmuC"/>
    <property type="match status" value="1"/>
</dbReference>
<feature type="non-terminal residue" evidence="7">
    <location>
        <position position="442"/>
    </location>
</feature>
<proteinExistence type="inferred from homology"/>
<evidence type="ECO:0000256" key="3">
    <source>
        <dbReference type="ARBA" id="ARBA00023054"/>
    </source>
</evidence>
<evidence type="ECO:0000256" key="2">
    <source>
        <dbReference type="ARBA" id="ARBA00009840"/>
    </source>
</evidence>
<evidence type="ECO:0000256" key="1">
    <source>
        <dbReference type="ARBA" id="ARBA00003416"/>
    </source>
</evidence>
<gene>
    <name evidence="7" type="ORF">HELGO_WM51051</name>
</gene>
<comment type="similarity">
    <text evidence="2">Belongs to the RmuC family.</text>
</comment>
<keyword evidence="4" id="KW-0233">DNA recombination</keyword>
<dbReference type="PANTHER" id="PTHR30563:SF0">
    <property type="entry name" value="DNA RECOMBINATION PROTEIN RMUC"/>
    <property type="match status" value="1"/>
</dbReference>
<sequence>MESIFIGGEMGNAFYVGLGLFLLITIIISTIIVFFMSRVSKLEAILEQAKAVDNAKEERMSEFYEAFQEERSKNMGLEKELEYFSESKAKIKVYESKLERLKERMGYEAREHMSSLHEKKSALEQLNVHYELLEQSFMKQEENEKLLIKRNEDLVTLNNSLHLKVREIEIKLKEQEKQNHEKVQMMNEHRGEIKEEFAQLAAKVFEGNSKEFSKLSRENLSSLIKPMESQISEFKKQINTLYTDESKDRAMLKQEIMSLKELNQQISQDAINLTNALKGEKKQQGVWGEMILEKVLESSGLRKGVEYTREVPLRNDEGKNYRPDVLVHLPDNRDLIIDAKTSLVAYERYINASKSEPRDIYLKEHIHALRNHIRSLSEKNYDKLLGINTLDFIFMFVPIEGALATALEHDPSLYDSAFKKQILLVGPTTLLIGLRAIENVWK</sequence>
<reference evidence="7" key="1">
    <citation type="submission" date="2020-01" db="EMBL/GenBank/DDBJ databases">
        <authorList>
            <person name="Meier V. D."/>
            <person name="Meier V D."/>
        </authorList>
    </citation>
    <scope>NUCLEOTIDE SEQUENCE</scope>
    <source>
        <strain evidence="7">HLG_WM_MAG_03</strain>
    </source>
</reference>
<dbReference type="EMBL" id="CACVAR010000297">
    <property type="protein sequence ID" value="CAA6818998.1"/>
    <property type="molecule type" value="Genomic_DNA"/>
</dbReference>
<evidence type="ECO:0000256" key="6">
    <source>
        <dbReference type="SAM" id="Phobius"/>
    </source>
</evidence>
<dbReference type="AlphaFoldDB" id="A0A6S6TRU0"/>
<keyword evidence="3 5" id="KW-0175">Coiled coil</keyword>
<organism evidence="7">
    <name type="scientific">uncultured Sulfurovum sp</name>
    <dbReference type="NCBI Taxonomy" id="269237"/>
    <lineage>
        <taxon>Bacteria</taxon>
        <taxon>Pseudomonadati</taxon>
        <taxon>Campylobacterota</taxon>
        <taxon>Epsilonproteobacteria</taxon>
        <taxon>Campylobacterales</taxon>
        <taxon>Sulfurovaceae</taxon>
        <taxon>Sulfurovum</taxon>
        <taxon>environmental samples</taxon>
    </lineage>
</organism>
<dbReference type="InterPro" id="IPR003798">
    <property type="entry name" value="DNA_recombination_RmuC"/>
</dbReference>